<sequence>MAVARLPTLVLIAVLSALLSACGGSGGGSDSGSAQSGATSPSGAETEQSVQVSGYAVKGVVAQGIITAWGVESDGSLVPLGEPARTSETGFYNLSFSTDHELIKLQLTSDGDTRMRCDAVDGCQGYAGSGAAVFGEDFWPGPNLRLETMVAINGNDEQLQGHLTPLTSLSTTLFEVMGTTTGWSGFQQARQQVEAWFGLQGGAVAMIPVDITRELPAGLTVAELESALVNSAFMGLAEQFPVDGVQGAIDSYRNQLLATGEIASEEAGGRPGSDSIRRYAAVHGYELAGTRDQSTADILYSAADRLGSGMLDDTQQPAPQPEETPPAGNHQPAPEPEADEPNPEPAPQPDPETDPQTDAEPAPQPSPDPTPVTGTAKLNWQAPLTREDGTALSMGEIQHYIVRYGNQPEVADMTHELIIEDGQAMEHEITDLGEGTWYFAMRTVDQNGLVSSWSEIASKSIAR</sequence>
<feature type="chain" id="PRO_5046870955" description="Fibronectin type-III domain-containing protein" evidence="2">
    <location>
        <begin position="22"/>
        <end position="463"/>
    </location>
</feature>
<reference evidence="5" key="1">
    <citation type="journal article" date="2019" name="Int. J. Syst. Evol. Microbiol.">
        <title>The Global Catalogue of Microorganisms (GCM) 10K type strain sequencing project: providing services to taxonomists for standard genome sequencing and annotation.</title>
        <authorList>
            <consortium name="The Broad Institute Genomics Platform"/>
            <consortium name="The Broad Institute Genome Sequencing Center for Infectious Disease"/>
            <person name="Wu L."/>
            <person name="Ma J."/>
        </authorList>
    </citation>
    <scope>NUCLEOTIDE SEQUENCE [LARGE SCALE GENOMIC DNA]</scope>
    <source>
        <strain evidence="5">CECT 7297</strain>
    </source>
</reference>
<gene>
    <name evidence="4" type="ORF">ACFOZ5_13890</name>
</gene>
<name>A0ABV8QKF0_9GAMM</name>
<keyword evidence="5" id="KW-1185">Reference proteome</keyword>
<feature type="signal peptide" evidence="2">
    <location>
        <begin position="1"/>
        <end position="21"/>
    </location>
</feature>
<comment type="caution">
    <text evidence="4">The sequence shown here is derived from an EMBL/GenBank/DDBJ whole genome shotgun (WGS) entry which is preliminary data.</text>
</comment>
<evidence type="ECO:0000256" key="1">
    <source>
        <dbReference type="SAM" id="MobiDB-lite"/>
    </source>
</evidence>
<evidence type="ECO:0000313" key="4">
    <source>
        <dbReference type="EMBL" id="MFC4260111.1"/>
    </source>
</evidence>
<keyword evidence="2" id="KW-0732">Signal</keyword>
<dbReference type="PROSITE" id="PS51257">
    <property type="entry name" value="PROKAR_LIPOPROTEIN"/>
    <property type="match status" value="1"/>
</dbReference>
<dbReference type="PROSITE" id="PS50853">
    <property type="entry name" value="FN3"/>
    <property type="match status" value="1"/>
</dbReference>
<feature type="domain" description="Fibronectin type-III" evidence="3">
    <location>
        <begin position="362"/>
        <end position="463"/>
    </location>
</feature>
<dbReference type="InterPro" id="IPR013783">
    <property type="entry name" value="Ig-like_fold"/>
</dbReference>
<evidence type="ECO:0000313" key="5">
    <source>
        <dbReference type="Proteomes" id="UP001595798"/>
    </source>
</evidence>
<proteinExistence type="predicted"/>
<evidence type="ECO:0000256" key="2">
    <source>
        <dbReference type="SAM" id="SignalP"/>
    </source>
</evidence>
<accession>A0ABV8QKF0</accession>
<dbReference type="Gene3D" id="2.60.40.10">
    <property type="entry name" value="Immunoglobulins"/>
    <property type="match status" value="1"/>
</dbReference>
<dbReference type="EMBL" id="JBHSDI010000049">
    <property type="protein sequence ID" value="MFC4260111.1"/>
    <property type="molecule type" value="Genomic_DNA"/>
</dbReference>
<dbReference type="RefSeq" id="WP_379888309.1">
    <property type="nucleotide sequence ID" value="NZ_JBHSDI010000049.1"/>
</dbReference>
<dbReference type="InterPro" id="IPR003961">
    <property type="entry name" value="FN3_dom"/>
</dbReference>
<dbReference type="SUPFAM" id="SSF49265">
    <property type="entry name" value="Fibronectin type III"/>
    <property type="match status" value="1"/>
</dbReference>
<dbReference type="InterPro" id="IPR036116">
    <property type="entry name" value="FN3_sf"/>
</dbReference>
<feature type="region of interest" description="Disordered" evidence="1">
    <location>
        <begin position="308"/>
        <end position="384"/>
    </location>
</feature>
<protein>
    <recommendedName>
        <fullName evidence="3">Fibronectin type-III domain-containing protein</fullName>
    </recommendedName>
</protein>
<dbReference type="Proteomes" id="UP001595798">
    <property type="component" value="Unassembled WGS sequence"/>
</dbReference>
<evidence type="ECO:0000259" key="3">
    <source>
        <dbReference type="PROSITE" id="PS50853"/>
    </source>
</evidence>
<organism evidence="4 5">
    <name type="scientific">Marinobacter lacisalsi</name>
    <dbReference type="NCBI Taxonomy" id="475979"/>
    <lineage>
        <taxon>Bacteria</taxon>
        <taxon>Pseudomonadati</taxon>
        <taxon>Pseudomonadota</taxon>
        <taxon>Gammaproteobacteria</taxon>
        <taxon>Pseudomonadales</taxon>
        <taxon>Marinobacteraceae</taxon>
        <taxon>Marinobacter</taxon>
    </lineage>
</organism>